<dbReference type="InterPro" id="IPR037608">
    <property type="entry name" value="STIM1/2"/>
</dbReference>
<evidence type="ECO:0000256" key="4">
    <source>
        <dbReference type="ARBA" id="ARBA00022692"/>
    </source>
</evidence>
<keyword evidence="8 14" id="KW-1133">Transmembrane helix</keyword>
<evidence type="ECO:0000256" key="6">
    <source>
        <dbReference type="ARBA" id="ARBA00022729"/>
    </source>
</evidence>
<keyword evidence="3" id="KW-0109">Calcium transport</keyword>
<dbReference type="PROSITE" id="PS50105">
    <property type="entry name" value="SAM_DOMAIN"/>
    <property type="match status" value="1"/>
</dbReference>
<feature type="chain" id="PRO_5035479640" description="SAM domain-containing protein" evidence="15">
    <location>
        <begin position="27"/>
        <end position="290"/>
    </location>
</feature>
<comment type="caution">
    <text evidence="17">The sequence shown here is derived from an EMBL/GenBank/DDBJ whole genome shotgun (WGS) entry which is preliminary data.</text>
</comment>
<dbReference type="PANTHER" id="PTHR15136">
    <property type="entry name" value="STROMAL INTERACTION MOLECULE HOMOLOG"/>
    <property type="match status" value="1"/>
</dbReference>
<dbReference type="Pfam" id="PF07647">
    <property type="entry name" value="SAM_2"/>
    <property type="match status" value="1"/>
</dbReference>
<dbReference type="InterPro" id="IPR013761">
    <property type="entry name" value="SAM/pointed_sf"/>
</dbReference>
<keyword evidence="2" id="KW-0597">Phosphoprotein</keyword>
<evidence type="ECO:0000256" key="3">
    <source>
        <dbReference type="ARBA" id="ARBA00022568"/>
    </source>
</evidence>
<dbReference type="GO" id="GO:0051049">
    <property type="term" value="P:regulation of transport"/>
    <property type="evidence" value="ECO:0007669"/>
    <property type="project" value="UniProtKB-ARBA"/>
</dbReference>
<dbReference type="GO" id="GO:0002115">
    <property type="term" value="P:store-operated calcium entry"/>
    <property type="evidence" value="ECO:0007669"/>
    <property type="project" value="TreeGrafter"/>
</dbReference>
<keyword evidence="7" id="KW-0106">Calcium</keyword>
<keyword evidence="9" id="KW-0175">Coiled coil</keyword>
<evidence type="ECO:0000313" key="17">
    <source>
        <dbReference type="EMBL" id="KAG8235492.1"/>
    </source>
</evidence>
<keyword evidence="10" id="KW-0406">Ion transport</keyword>
<dbReference type="SMART" id="SM00454">
    <property type="entry name" value="SAM"/>
    <property type="match status" value="1"/>
</dbReference>
<sequence>MVTLIYKTFTLMALVIVSLHAEIATSEVEKVVNQERSLRPSFSGVSSSNKGVSTYVEKGDVSPSSSYDSFGENCNEDAACLALAENDRLGLEAIRSLHSQLDDDANGNVDLSESDEFLREELKYEQGYEKRQKAFHRNDDMHISVKELWEAWLRSEVHNWTVEQTVEWLATNVELPQYIPNFINNQVNGAALPRLAVNNMQYLTKKLGIHDPIHKQKITLKAMDVVLFGAPKDYSHHMKDLVLVTLLVVAMGGCWYAYQQNKRSQKHLSRMMKDMESLQKAECTLMDLQV</sequence>
<evidence type="ECO:0000256" key="2">
    <source>
        <dbReference type="ARBA" id="ARBA00022553"/>
    </source>
</evidence>
<dbReference type="FunFam" id="1.10.238.180:FF:000001">
    <property type="entry name" value="Stromal interaction molecule 1"/>
    <property type="match status" value="1"/>
</dbReference>
<dbReference type="FunFam" id="1.10.150.50:FF:000009">
    <property type="entry name" value="Stromal interaction molecule 1"/>
    <property type="match status" value="1"/>
</dbReference>
<dbReference type="GO" id="GO:0005886">
    <property type="term" value="C:plasma membrane"/>
    <property type="evidence" value="ECO:0007669"/>
    <property type="project" value="TreeGrafter"/>
</dbReference>
<keyword evidence="18" id="KW-1185">Reference proteome</keyword>
<evidence type="ECO:0000313" key="18">
    <source>
        <dbReference type="Proteomes" id="UP000792457"/>
    </source>
</evidence>
<organism evidence="17 18">
    <name type="scientific">Ladona fulva</name>
    <name type="common">Scarce chaser dragonfly</name>
    <name type="synonym">Libellula fulva</name>
    <dbReference type="NCBI Taxonomy" id="123851"/>
    <lineage>
        <taxon>Eukaryota</taxon>
        <taxon>Metazoa</taxon>
        <taxon>Ecdysozoa</taxon>
        <taxon>Arthropoda</taxon>
        <taxon>Hexapoda</taxon>
        <taxon>Insecta</taxon>
        <taxon>Pterygota</taxon>
        <taxon>Palaeoptera</taxon>
        <taxon>Odonata</taxon>
        <taxon>Epiprocta</taxon>
        <taxon>Anisoptera</taxon>
        <taxon>Libelluloidea</taxon>
        <taxon>Libellulidae</taxon>
        <taxon>Ladona</taxon>
    </lineage>
</organism>
<evidence type="ECO:0000259" key="16">
    <source>
        <dbReference type="PROSITE" id="PS50105"/>
    </source>
</evidence>
<evidence type="ECO:0000256" key="10">
    <source>
        <dbReference type="ARBA" id="ARBA00023065"/>
    </source>
</evidence>
<evidence type="ECO:0000256" key="15">
    <source>
        <dbReference type="SAM" id="SignalP"/>
    </source>
</evidence>
<keyword evidence="6 15" id="KW-0732">Signal</keyword>
<feature type="signal peptide" evidence="15">
    <location>
        <begin position="1"/>
        <end position="26"/>
    </location>
</feature>
<dbReference type="GO" id="GO:0005509">
    <property type="term" value="F:calcium ion binding"/>
    <property type="evidence" value="ECO:0007669"/>
    <property type="project" value="TreeGrafter"/>
</dbReference>
<protein>
    <recommendedName>
        <fullName evidence="16">SAM domain-containing protein</fullName>
    </recommendedName>
</protein>
<evidence type="ECO:0000256" key="5">
    <source>
        <dbReference type="ARBA" id="ARBA00022723"/>
    </source>
</evidence>
<evidence type="ECO:0000256" key="11">
    <source>
        <dbReference type="ARBA" id="ARBA00023136"/>
    </source>
</evidence>
<keyword evidence="4 14" id="KW-0812">Transmembrane</keyword>
<evidence type="ECO:0000256" key="8">
    <source>
        <dbReference type="ARBA" id="ARBA00022989"/>
    </source>
</evidence>
<gene>
    <name evidence="17" type="ORF">J437_LFUL015719</name>
</gene>
<reference evidence="17" key="2">
    <citation type="submission" date="2017-10" db="EMBL/GenBank/DDBJ databases">
        <title>Ladona fulva Genome sequencing and assembly.</title>
        <authorList>
            <person name="Murali S."/>
            <person name="Richards S."/>
            <person name="Bandaranaike D."/>
            <person name="Bellair M."/>
            <person name="Blankenburg K."/>
            <person name="Chao H."/>
            <person name="Dinh H."/>
            <person name="Doddapaneni H."/>
            <person name="Dugan-Rocha S."/>
            <person name="Elkadiri S."/>
            <person name="Gnanaolivu R."/>
            <person name="Hernandez B."/>
            <person name="Skinner E."/>
            <person name="Javaid M."/>
            <person name="Lee S."/>
            <person name="Li M."/>
            <person name="Ming W."/>
            <person name="Munidasa M."/>
            <person name="Muniz J."/>
            <person name="Nguyen L."/>
            <person name="Hughes D."/>
            <person name="Osuji N."/>
            <person name="Pu L.-L."/>
            <person name="Puazo M."/>
            <person name="Qu C."/>
            <person name="Quiroz J."/>
            <person name="Raj R."/>
            <person name="Weissenberger G."/>
            <person name="Xin Y."/>
            <person name="Zou X."/>
            <person name="Han Y."/>
            <person name="Worley K."/>
            <person name="Muzny D."/>
            <person name="Gibbs R."/>
        </authorList>
    </citation>
    <scope>NUCLEOTIDE SEQUENCE</scope>
    <source>
        <strain evidence="17">Sampled in the wild</strain>
    </source>
</reference>
<comment type="subcellular location">
    <subcellularLocation>
        <location evidence="13">Endomembrane system</location>
        <topology evidence="13">Single-pass type I membrane protein</topology>
    </subcellularLocation>
</comment>
<accession>A0A8K0P720</accession>
<keyword evidence="12" id="KW-0325">Glycoprotein</keyword>
<keyword evidence="1" id="KW-0813">Transport</keyword>
<dbReference type="CDD" id="cd09504">
    <property type="entry name" value="SAM_STIM-1_2-like"/>
    <property type="match status" value="1"/>
</dbReference>
<dbReference type="PANTHER" id="PTHR15136:SF5">
    <property type="entry name" value="STROMAL INTERACTION MOLECULE HOMOLOG"/>
    <property type="match status" value="1"/>
</dbReference>
<evidence type="ECO:0000256" key="14">
    <source>
        <dbReference type="SAM" id="Phobius"/>
    </source>
</evidence>
<evidence type="ECO:0000256" key="9">
    <source>
        <dbReference type="ARBA" id="ARBA00023054"/>
    </source>
</evidence>
<dbReference type="OrthoDB" id="9986177at2759"/>
<reference evidence="17" key="1">
    <citation type="submission" date="2013-04" db="EMBL/GenBank/DDBJ databases">
        <authorList>
            <person name="Qu J."/>
            <person name="Murali S.C."/>
            <person name="Bandaranaike D."/>
            <person name="Bellair M."/>
            <person name="Blankenburg K."/>
            <person name="Chao H."/>
            <person name="Dinh H."/>
            <person name="Doddapaneni H."/>
            <person name="Downs B."/>
            <person name="Dugan-Rocha S."/>
            <person name="Elkadiri S."/>
            <person name="Gnanaolivu R.D."/>
            <person name="Hernandez B."/>
            <person name="Javaid M."/>
            <person name="Jayaseelan J.C."/>
            <person name="Lee S."/>
            <person name="Li M."/>
            <person name="Ming W."/>
            <person name="Munidasa M."/>
            <person name="Muniz J."/>
            <person name="Nguyen L."/>
            <person name="Ongeri F."/>
            <person name="Osuji N."/>
            <person name="Pu L.-L."/>
            <person name="Puazo M."/>
            <person name="Qu C."/>
            <person name="Quiroz J."/>
            <person name="Raj R."/>
            <person name="Weissenberger G."/>
            <person name="Xin Y."/>
            <person name="Zou X."/>
            <person name="Han Y."/>
            <person name="Richards S."/>
            <person name="Worley K."/>
            <person name="Muzny D."/>
            <person name="Gibbs R."/>
        </authorList>
    </citation>
    <scope>NUCLEOTIDE SEQUENCE</scope>
    <source>
        <strain evidence="17">Sampled in the wild</strain>
    </source>
</reference>
<dbReference type="GO" id="GO:0005783">
    <property type="term" value="C:endoplasmic reticulum"/>
    <property type="evidence" value="ECO:0007669"/>
    <property type="project" value="TreeGrafter"/>
</dbReference>
<dbReference type="InterPro" id="IPR057835">
    <property type="entry name" value="EF-hand_STIM1/2"/>
</dbReference>
<proteinExistence type="predicted"/>
<name>A0A8K0P720_LADFU</name>
<dbReference type="InterPro" id="IPR001660">
    <property type="entry name" value="SAM"/>
</dbReference>
<evidence type="ECO:0000256" key="1">
    <source>
        <dbReference type="ARBA" id="ARBA00022448"/>
    </source>
</evidence>
<dbReference type="SUPFAM" id="SSF47769">
    <property type="entry name" value="SAM/Pointed domain"/>
    <property type="match status" value="1"/>
</dbReference>
<evidence type="ECO:0000256" key="12">
    <source>
        <dbReference type="ARBA" id="ARBA00023180"/>
    </source>
</evidence>
<dbReference type="Gene3D" id="1.10.150.50">
    <property type="entry name" value="Transcription Factor, Ets-1"/>
    <property type="match status" value="1"/>
</dbReference>
<evidence type="ECO:0000256" key="13">
    <source>
        <dbReference type="ARBA" id="ARBA00046288"/>
    </source>
</evidence>
<dbReference type="Gene3D" id="1.10.238.180">
    <property type="match status" value="1"/>
</dbReference>
<dbReference type="GO" id="GO:0005246">
    <property type="term" value="F:calcium channel regulator activity"/>
    <property type="evidence" value="ECO:0007669"/>
    <property type="project" value="InterPro"/>
</dbReference>
<keyword evidence="11 14" id="KW-0472">Membrane</keyword>
<dbReference type="EMBL" id="KZ308916">
    <property type="protein sequence ID" value="KAG8235492.1"/>
    <property type="molecule type" value="Genomic_DNA"/>
</dbReference>
<evidence type="ECO:0000256" key="7">
    <source>
        <dbReference type="ARBA" id="ARBA00022837"/>
    </source>
</evidence>
<dbReference type="AlphaFoldDB" id="A0A8K0P720"/>
<feature type="transmembrane region" description="Helical" evidence="14">
    <location>
        <begin position="241"/>
        <end position="258"/>
    </location>
</feature>
<keyword evidence="5" id="KW-0479">Metal-binding</keyword>
<dbReference type="GO" id="GO:0006874">
    <property type="term" value="P:intracellular calcium ion homeostasis"/>
    <property type="evidence" value="ECO:0007669"/>
    <property type="project" value="TreeGrafter"/>
</dbReference>
<feature type="domain" description="SAM" evidence="16">
    <location>
        <begin position="160"/>
        <end position="218"/>
    </location>
</feature>
<dbReference type="Pfam" id="PF25578">
    <property type="entry name" value="EF-hand_STIM1"/>
    <property type="match status" value="1"/>
</dbReference>
<dbReference type="Gene3D" id="1.20.5.340">
    <property type="match status" value="1"/>
</dbReference>
<dbReference type="Proteomes" id="UP000792457">
    <property type="component" value="Unassembled WGS sequence"/>
</dbReference>